<sequence>MRKQHFPIIFDLDGTLFDCLELTNQTLPHVLDSLEAKYGDRIQIQRFSRYESFLGRVEEDIFAELLPGANKEVLEEAQKLLIDIEYKLIPKSGKLFDGVEKVLEGLTAKGHPLFIASNGSKPYVHKVLESFSLREYFTGVYSAGEHQTGSKNDLVGHLLKEHSLSGGGVMVGDRHSDMEAGKVNGLFTVGCLYGFGDEEETAGADVKIDRLEDLVEVADRQGKGTF</sequence>
<organism evidence="3 4">
    <name type="scientific">Heyndrickxia acidicola</name>
    <dbReference type="NCBI Taxonomy" id="209389"/>
    <lineage>
        <taxon>Bacteria</taxon>
        <taxon>Bacillati</taxon>
        <taxon>Bacillota</taxon>
        <taxon>Bacilli</taxon>
        <taxon>Bacillales</taxon>
        <taxon>Bacillaceae</taxon>
        <taxon>Heyndrickxia</taxon>
    </lineage>
</organism>
<evidence type="ECO:0000256" key="1">
    <source>
        <dbReference type="ARBA" id="ARBA00022801"/>
    </source>
</evidence>
<dbReference type="Proteomes" id="UP001341444">
    <property type="component" value="Unassembled WGS sequence"/>
</dbReference>
<protein>
    <submittedName>
        <fullName evidence="3">HAD hydrolase-like protein</fullName>
    </submittedName>
</protein>
<dbReference type="Pfam" id="PF13419">
    <property type="entry name" value="HAD_2"/>
    <property type="match status" value="1"/>
</dbReference>
<dbReference type="InterPro" id="IPR023214">
    <property type="entry name" value="HAD_sf"/>
</dbReference>
<keyword evidence="1" id="KW-0378">Hydrolase</keyword>
<dbReference type="Gene3D" id="3.40.50.1000">
    <property type="entry name" value="HAD superfamily/HAD-like"/>
    <property type="match status" value="1"/>
</dbReference>
<comment type="caution">
    <text evidence="3">The sequence shown here is derived from an EMBL/GenBank/DDBJ whole genome shotgun (WGS) entry which is preliminary data.</text>
</comment>
<name>A0ABU6MAZ8_9BACI</name>
<evidence type="ECO:0000313" key="4">
    <source>
        <dbReference type="Proteomes" id="UP001341444"/>
    </source>
</evidence>
<dbReference type="PANTHER" id="PTHR43434:SF1">
    <property type="entry name" value="PHOSPHOGLYCOLATE PHOSPHATASE"/>
    <property type="match status" value="1"/>
</dbReference>
<reference evidence="3 4" key="1">
    <citation type="submission" date="2023-03" db="EMBL/GenBank/DDBJ databases">
        <title>Bacillus Genome Sequencing.</title>
        <authorList>
            <person name="Dunlap C."/>
        </authorList>
    </citation>
    <scope>NUCLEOTIDE SEQUENCE [LARGE SCALE GENOMIC DNA]</scope>
    <source>
        <strain evidence="3 4">B-23453</strain>
    </source>
</reference>
<dbReference type="SUPFAM" id="SSF56784">
    <property type="entry name" value="HAD-like"/>
    <property type="match status" value="1"/>
</dbReference>
<dbReference type="Gene3D" id="1.10.150.240">
    <property type="entry name" value="Putative phosphatase, domain 2"/>
    <property type="match status" value="1"/>
</dbReference>
<dbReference type="InterPro" id="IPR050155">
    <property type="entry name" value="HAD-like_hydrolase_sf"/>
</dbReference>
<accession>A0ABU6MAZ8</accession>
<keyword evidence="4" id="KW-1185">Reference proteome</keyword>
<keyword evidence="2" id="KW-0460">Magnesium</keyword>
<evidence type="ECO:0000313" key="3">
    <source>
        <dbReference type="EMBL" id="MED1201811.1"/>
    </source>
</evidence>
<dbReference type="InterPro" id="IPR041492">
    <property type="entry name" value="HAD_2"/>
</dbReference>
<dbReference type="InterPro" id="IPR036412">
    <property type="entry name" value="HAD-like_sf"/>
</dbReference>
<proteinExistence type="predicted"/>
<dbReference type="RefSeq" id="WP_066268476.1">
    <property type="nucleotide sequence ID" value="NZ_JARMAB010000003.1"/>
</dbReference>
<gene>
    <name evidence="3" type="ORF">P4T90_01770</name>
</gene>
<dbReference type="InterPro" id="IPR023198">
    <property type="entry name" value="PGP-like_dom2"/>
</dbReference>
<evidence type="ECO:0000256" key="2">
    <source>
        <dbReference type="ARBA" id="ARBA00022842"/>
    </source>
</evidence>
<dbReference type="EMBL" id="JARMAB010000003">
    <property type="protein sequence ID" value="MED1201811.1"/>
    <property type="molecule type" value="Genomic_DNA"/>
</dbReference>
<dbReference type="PANTHER" id="PTHR43434">
    <property type="entry name" value="PHOSPHOGLYCOLATE PHOSPHATASE"/>
    <property type="match status" value="1"/>
</dbReference>